<dbReference type="Proteomes" id="UP000184391">
    <property type="component" value="Unassembled WGS sequence"/>
</dbReference>
<dbReference type="STRING" id="198312.SAMN02745193_00921"/>
<dbReference type="AlphaFoldDB" id="A0A1M7S3M9"/>
<dbReference type="EMBL" id="FRDF01000004">
    <property type="protein sequence ID" value="SHN53043.1"/>
    <property type="molecule type" value="Genomic_DNA"/>
</dbReference>
<evidence type="ECO:0000256" key="1">
    <source>
        <dbReference type="SAM" id="MobiDB-lite"/>
    </source>
</evidence>
<evidence type="ECO:0000313" key="2">
    <source>
        <dbReference type="EMBL" id="SHN53043.1"/>
    </source>
</evidence>
<name>A0A1M7S3M9_9SPHN</name>
<evidence type="ECO:0000313" key="3">
    <source>
        <dbReference type="Proteomes" id="UP000184391"/>
    </source>
</evidence>
<protein>
    <recommendedName>
        <fullName evidence="4">Type VI secretion system protein VasI</fullName>
    </recommendedName>
</protein>
<proteinExistence type="predicted"/>
<organism evidence="2 3">
    <name type="scientific">Erythrobacter sanguineus</name>
    <dbReference type="NCBI Taxonomy" id="198312"/>
    <lineage>
        <taxon>Bacteria</taxon>
        <taxon>Pseudomonadati</taxon>
        <taxon>Pseudomonadota</taxon>
        <taxon>Alphaproteobacteria</taxon>
        <taxon>Sphingomonadales</taxon>
        <taxon>Erythrobacteraceae</taxon>
        <taxon>Erythrobacter/Porphyrobacter group</taxon>
        <taxon>Erythrobacter</taxon>
    </lineage>
</organism>
<dbReference type="RefSeq" id="WP_072673477.1">
    <property type="nucleotide sequence ID" value="NZ_FRDF01000004.1"/>
</dbReference>
<sequence>MGARRLLAAPALVPALLGALALSACKPPPTDAAVARAASLPAAEGPSPPLASPDTEGALWAQSGAGQDQAMRLVYGIPGEPVLLALECVDAGQPRARIRITRHAPADEGAAALLALIGNGAIGRLPVDATAQGKRMFWEGETPAIHRGWNALDGMREVTATVPGAGLVRLNPSPLPMQLVAACRGSAD</sequence>
<evidence type="ECO:0008006" key="4">
    <source>
        <dbReference type="Google" id="ProtNLM"/>
    </source>
</evidence>
<feature type="region of interest" description="Disordered" evidence="1">
    <location>
        <begin position="36"/>
        <end position="57"/>
    </location>
</feature>
<gene>
    <name evidence="2" type="ORF">SAMN02745193_00921</name>
</gene>
<dbReference type="OrthoDB" id="7391054at2"/>
<accession>A0A1M7S3M9</accession>
<reference evidence="3" key="1">
    <citation type="submission" date="2016-12" db="EMBL/GenBank/DDBJ databases">
        <authorList>
            <person name="Varghese N."/>
            <person name="Submissions S."/>
        </authorList>
    </citation>
    <scope>NUCLEOTIDE SEQUENCE [LARGE SCALE GENOMIC DNA]</scope>
    <source>
        <strain evidence="3">DSM 11032</strain>
    </source>
</reference>
<dbReference type="PROSITE" id="PS51257">
    <property type="entry name" value="PROKAR_LIPOPROTEIN"/>
    <property type="match status" value="1"/>
</dbReference>
<keyword evidence="3" id="KW-1185">Reference proteome</keyword>